<proteinExistence type="inferred from homology"/>
<dbReference type="Gene3D" id="3.40.720.10">
    <property type="entry name" value="Alkaline Phosphatase, subunit A"/>
    <property type="match status" value="1"/>
</dbReference>
<evidence type="ECO:0000313" key="9">
    <source>
        <dbReference type="Proteomes" id="UP001530293"/>
    </source>
</evidence>
<keyword evidence="9" id="KW-1185">Reference proteome</keyword>
<feature type="signal peptide" evidence="6">
    <location>
        <begin position="1"/>
        <end position="23"/>
    </location>
</feature>
<dbReference type="PROSITE" id="PS00149">
    <property type="entry name" value="SULFATASE_2"/>
    <property type="match status" value="1"/>
</dbReference>
<feature type="region of interest" description="Disordered" evidence="5">
    <location>
        <begin position="42"/>
        <end position="73"/>
    </location>
</feature>
<sequence length="627" mass="68913">MVRFPLFSIAAVLLSTSILYTTAAVAGAVCVNGATATACHDDDDDDDDANTNNNNNNNNNNNEHEEGSLPPKKKPNVVILFADNLAYNDVGAFRTAATSSSSSSSDGNERSRTPHTDQLANDGLKLLHWNSPAVLCSASRAGLMTGKYSVRTGIYPGVFKPDAEFGLLANETTMADYLREEGYATKIVGKWHLGSRTGYLPTDRGFDEWFGIPYHMSGGSLDGHICTSQPTTQWLPLFDGQTIVEQPVDLRNLAPRYLESAKDFIDRNGANSSSRPFFLYMAFSHVHQLCAPRLSECQWASSHFSRNGQGFAADFGDAVEEMDWILGGIMDALREAGVEDDTLVIFTSDNGPWTAEQECAGSKGQFQGTWLKENVDLSCTACPSEYVPSPLPESPRRCVFPGSDYEVEGIHCGEDTGLGSAWEANVRMPAIVRWKSGGIPSGEVSMEMVSTLDVLPTVLSIIGRKFDEGEGNFDGIDVKDVFLGKKQSNANNERAIFFWRDGFREGPLPAPFGRFDVVAVKLGWFKLWYWTKSSHHNDDEEVFHDPPLIFDVLNDPAEAYPLDPSEFSDLIERAQSLLLDHKESVNWIGPLTLSRDPKFIPCSNAKDGCRTTPPLLEPDPSSLTTEE</sequence>
<feature type="chain" id="PRO_5044795371" description="Sulfatase N-terminal domain-containing protein" evidence="6">
    <location>
        <begin position="24"/>
        <end position="627"/>
    </location>
</feature>
<reference evidence="8 9" key="1">
    <citation type="submission" date="2024-10" db="EMBL/GenBank/DDBJ databases">
        <title>Updated reference genomes for cyclostephanoid diatoms.</title>
        <authorList>
            <person name="Roberts W.R."/>
            <person name="Alverson A.J."/>
        </authorList>
    </citation>
    <scope>NUCLEOTIDE SEQUENCE [LARGE SCALE GENOMIC DNA]</scope>
    <source>
        <strain evidence="8 9">AJA232-27</strain>
    </source>
</reference>
<keyword evidence="2" id="KW-0479">Metal-binding</keyword>
<evidence type="ECO:0000256" key="1">
    <source>
        <dbReference type="ARBA" id="ARBA00008779"/>
    </source>
</evidence>
<dbReference type="SUPFAM" id="SSF53649">
    <property type="entry name" value="Alkaline phosphatase-like"/>
    <property type="match status" value="1"/>
</dbReference>
<feature type="region of interest" description="Disordered" evidence="5">
    <location>
        <begin position="97"/>
        <end position="117"/>
    </location>
</feature>
<organism evidence="8 9">
    <name type="scientific">Discostella pseudostelligera</name>
    <dbReference type="NCBI Taxonomy" id="259834"/>
    <lineage>
        <taxon>Eukaryota</taxon>
        <taxon>Sar</taxon>
        <taxon>Stramenopiles</taxon>
        <taxon>Ochrophyta</taxon>
        <taxon>Bacillariophyta</taxon>
        <taxon>Coscinodiscophyceae</taxon>
        <taxon>Thalassiosirophycidae</taxon>
        <taxon>Stephanodiscales</taxon>
        <taxon>Stephanodiscaceae</taxon>
        <taxon>Discostella</taxon>
    </lineage>
</organism>
<dbReference type="InterPro" id="IPR050738">
    <property type="entry name" value="Sulfatase"/>
</dbReference>
<dbReference type="InterPro" id="IPR000917">
    <property type="entry name" value="Sulfatase_N"/>
</dbReference>
<evidence type="ECO:0000256" key="4">
    <source>
        <dbReference type="ARBA" id="ARBA00022837"/>
    </source>
</evidence>
<evidence type="ECO:0000256" key="5">
    <source>
        <dbReference type="SAM" id="MobiDB-lite"/>
    </source>
</evidence>
<dbReference type="Proteomes" id="UP001530293">
    <property type="component" value="Unassembled WGS sequence"/>
</dbReference>
<evidence type="ECO:0000256" key="6">
    <source>
        <dbReference type="SAM" id="SignalP"/>
    </source>
</evidence>
<keyword evidence="6" id="KW-0732">Signal</keyword>
<evidence type="ECO:0000259" key="7">
    <source>
        <dbReference type="Pfam" id="PF00884"/>
    </source>
</evidence>
<gene>
    <name evidence="8" type="ORF">ACHAWU_003304</name>
</gene>
<dbReference type="InterPro" id="IPR024607">
    <property type="entry name" value="Sulfatase_CS"/>
</dbReference>
<dbReference type="GO" id="GO:0046872">
    <property type="term" value="F:metal ion binding"/>
    <property type="evidence" value="ECO:0007669"/>
    <property type="project" value="UniProtKB-KW"/>
</dbReference>
<feature type="domain" description="Sulfatase N-terminal" evidence="7">
    <location>
        <begin position="75"/>
        <end position="463"/>
    </location>
</feature>
<dbReference type="Gene3D" id="3.30.1120.10">
    <property type="match status" value="1"/>
</dbReference>
<feature type="compositionally biased region" description="Low complexity" evidence="5">
    <location>
        <begin position="50"/>
        <end position="61"/>
    </location>
</feature>
<dbReference type="PANTHER" id="PTHR42693:SF11">
    <property type="entry name" value="ARYLSULFATASE A"/>
    <property type="match status" value="1"/>
</dbReference>
<dbReference type="GO" id="GO:0016787">
    <property type="term" value="F:hydrolase activity"/>
    <property type="evidence" value="ECO:0007669"/>
    <property type="project" value="UniProtKB-KW"/>
</dbReference>
<comment type="similarity">
    <text evidence="1">Belongs to the sulfatase family.</text>
</comment>
<dbReference type="PANTHER" id="PTHR42693">
    <property type="entry name" value="ARYLSULFATASE FAMILY MEMBER"/>
    <property type="match status" value="1"/>
</dbReference>
<dbReference type="Pfam" id="PF14707">
    <property type="entry name" value="Sulfatase_C"/>
    <property type="match status" value="1"/>
</dbReference>
<protein>
    <recommendedName>
        <fullName evidence="7">Sulfatase N-terminal domain-containing protein</fullName>
    </recommendedName>
</protein>
<keyword evidence="3" id="KW-0378">Hydrolase</keyword>
<dbReference type="InterPro" id="IPR017850">
    <property type="entry name" value="Alkaline_phosphatase_core_sf"/>
</dbReference>
<name>A0ABD3MW90_9STRA</name>
<keyword evidence="4" id="KW-0106">Calcium</keyword>
<evidence type="ECO:0000256" key="2">
    <source>
        <dbReference type="ARBA" id="ARBA00022723"/>
    </source>
</evidence>
<dbReference type="AlphaFoldDB" id="A0ABD3MW90"/>
<evidence type="ECO:0000256" key="3">
    <source>
        <dbReference type="ARBA" id="ARBA00022801"/>
    </source>
</evidence>
<comment type="caution">
    <text evidence="8">The sequence shown here is derived from an EMBL/GenBank/DDBJ whole genome shotgun (WGS) entry which is preliminary data.</text>
</comment>
<dbReference type="Pfam" id="PF00884">
    <property type="entry name" value="Sulfatase"/>
    <property type="match status" value="1"/>
</dbReference>
<dbReference type="EMBL" id="JALLBG020000077">
    <property type="protein sequence ID" value="KAL3767213.1"/>
    <property type="molecule type" value="Genomic_DNA"/>
</dbReference>
<accession>A0ABD3MW90</accession>
<evidence type="ECO:0000313" key="8">
    <source>
        <dbReference type="EMBL" id="KAL3767213.1"/>
    </source>
</evidence>